<evidence type="ECO:0000313" key="3">
    <source>
        <dbReference type="Proteomes" id="UP000324897"/>
    </source>
</evidence>
<protein>
    <submittedName>
        <fullName evidence="2">Uncharacterized protein</fullName>
    </submittedName>
</protein>
<organism evidence="2 3">
    <name type="scientific">Eragrostis curvula</name>
    <name type="common">weeping love grass</name>
    <dbReference type="NCBI Taxonomy" id="38414"/>
    <lineage>
        <taxon>Eukaryota</taxon>
        <taxon>Viridiplantae</taxon>
        <taxon>Streptophyta</taxon>
        <taxon>Embryophyta</taxon>
        <taxon>Tracheophyta</taxon>
        <taxon>Spermatophyta</taxon>
        <taxon>Magnoliopsida</taxon>
        <taxon>Liliopsida</taxon>
        <taxon>Poales</taxon>
        <taxon>Poaceae</taxon>
        <taxon>PACMAD clade</taxon>
        <taxon>Chloridoideae</taxon>
        <taxon>Eragrostideae</taxon>
        <taxon>Eragrostidinae</taxon>
        <taxon>Eragrostis</taxon>
    </lineage>
</organism>
<reference evidence="2 3" key="1">
    <citation type="journal article" date="2019" name="Sci. Rep.">
        <title>A high-quality genome of Eragrostis curvula grass provides insights into Poaceae evolution and supports new strategies to enhance forage quality.</title>
        <authorList>
            <person name="Carballo J."/>
            <person name="Santos B.A.C.M."/>
            <person name="Zappacosta D."/>
            <person name="Garbus I."/>
            <person name="Selva J.P."/>
            <person name="Gallo C.A."/>
            <person name="Diaz A."/>
            <person name="Albertini E."/>
            <person name="Caccamo M."/>
            <person name="Echenique V."/>
        </authorList>
    </citation>
    <scope>NUCLEOTIDE SEQUENCE [LARGE SCALE GENOMIC DNA]</scope>
    <source>
        <strain evidence="3">cv. Victoria</strain>
        <tissue evidence="2">Leaf</tissue>
    </source>
</reference>
<proteinExistence type="predicted"/>
<evidence type="ECO:0000256" key="1">
    <source>
        <dbReference type="SAM" id="MobiDB-lite"/>
    </source>
</evidence>
<dbReference type="Proteomes" id="UP000324897">
    <property type="component" value="Chromosome 7"/>
</dbReference>
<dbReference type="AlphaFoldDB" id="A0A5J9U093"/>
<gene>
    <name evidence="2" type="ORF">EJB05_33031</name>
</gene>
<keyword evidence="3" id="KW-1185">Reference proteome</keyword>
<dbReference type="EMBL" id="RWGY01000029">
    <property type="protein sequence ID" value="TVU17024.1"/>
    <property type="molecule type" value="Genomic_DNA"/>
</dbReference>
<name>A0A5J9U093_9POAL</name>
<feature type="region of interest" description="Disordered" evidence="1">
    <location>
        <begin position="1"/>
        <end position="37"/>
    </location>
</feature>
<feature type="non-terminal residue" evidence="2">
    <location>
        <position position="1"/>
    </location>
</feature>
<sequence>RVGPVRSGPATDLVRRQQTNRSRDSPSSRLASRKPLSRRKHFAAAAAVAVAAGGVGAYPNAAQLAKRTEALLVAAVAARPRRLAPACAGLREEGFSPRMKLPSF</sequence>
<accession>A0A5J9U093</accession>
<comment type="caution">
    <text evidence="2">The sequence shown here is derived from an EMBL/GenBank/DDBJ whole genome shotgun (WGS) entry which is preliminary data.</text>
</comment>
<evidence type="ECO:0000313" key="2">
    <source>
        <dbReference type="EMBL" id="TVU17024.1"/>
    </source>
</evidence>
<dbReference type="Gramene" id="TVU17024">
    <property type="protein sequence ID" value="TVU17024"/>
    <property type="gene ID" value="EJB05_33031"/>
</dbReference>